<dbReference type="FunFam" id="1.10.357.70:FF:000001">
    <property type="entry name" value="Exocyst complex component 3"/>
    <property type="match status" value="1"/>
</dbReference>
<evidence type="ECO:0000256" key="2">
    <source>
        <dbReference type="ARBA" id="ARBA00004214"/>
    </source>
</evidence>
<evidence type="ECO:0000256" key="5">
    <source>
        <dbReference type="ARBA" id="ARBA00004624"/>
    </source>
</evidence>
<dbReference type="PANTHER" id="PTHR21292">
    <property type="entry name" value="EXOCYST COMPLEX COMPONENT SEC6-RELATED"/>
    <property type="match status" value="1"/>
</dbReference>
<reference evidence="17" key="3">
    <citation type="submission" date="2025-09" db="UniProtKB">
        <authorList>
            <consortium name="Ensembl"/>
        </authorList>
    </citation>
    <scope>IDENTIFICATION</scope>
</reference>
<accession>A0A3Q1HKL2</accession>
<gene>
    <name evidence="17" type="primary">EXOC3</name>
</gene>
<dbReference type="Ensembl" id="ENSATET00000008132.3">
    <property type="protein sequence ID" value="ENSATEP00000008005.3"/>
    <property type="gene ID" value="ENSATEG00000005554.3"/>
</dbReference>
<keyword evidence="11" id="KW-0653">Protein transport</keyword>
<keyword evidence="9" id="KW-0268">Exocytosis</keyword>
<evidence type="ECO:0000256" key="16">
    <source>
        <dbReference type="ARBA" id="ARBA00079613"/>
    </source>
</evidence>
<evidence type="ECO:0000313" key="18">
    <source>
        <dbReference type="Proteomes" id="UP000265040"/>
    </source>
</evidence>
<dbReference type="GO" id="GO:0015031">
    <property type="term" value="P:protein transport"/>
    <property type="evidence" value="ECO:0007669"/>
    <property type="project" value="UniProtKB-KW"/>
</dbReference>
<dbReference type="InterPro" id="IPR010326">
    <property type="entry name" value="EXOC3/Sec6"/>
</dbReference>
<keyword evidence="10" id="KW-0963">Cytoplasm</keyword>
<dbReference type="GO" id="GO:0006887">
    <property type="term" value="P:exocytosis"/>
    <property type="evidence" value="ECO:0007669"/>
    <property type="project" value="UniProtKB-KW"/>
</dbReference>
<comment type="similarity">
    <text evidence="6">Belongs to the SEC6 family.</text>
</comment>
<evidence type="ECO:0000256" key="1">
    <source>
        <dbReference type="ARBA" id="ARBA00002660"/>
    </source>
</evidence>
<proteinExistence type="inferred from homology"/>
<dbReference type="Gene3D" id="1.10.357.50">
    <property type="match status" value="1"/>
</dbReference>
<dbReference type="Proteomes" id="UP000265040">
    <property type="component" value="Chromosome 17"/>
</dbReference>
<keyword evidence="14" id="KW-0966">Cell projection</keyword>
<evidence type="ECO:0000256" key="14">
    <source>
        <dbReference type="ARBA" id="ARBA00023273"/>
    </source>
</evidence>
<dbReference type="GO" id="GO:0000145">
    <property type="term" value="C:exocyst"/>
    <property type="evidence" value="ECO:0007669"/>
    <property type="project" value="InterPro"/>
</dbReference>
<dbReference type="GO" id="GO:0000149">
    <property type="term" value="F:SNARE binding"/>
    <property type="evidence" value="ECO:0007669"/>
    <property type="project" value="TreeGrafter"/>
</dbReference>
<keyword evidence="12" id="KW-0007">Acetylation</keyword>
<dbReference type="PANTHER" id="PTHR21292:SF13">
    <property type="entry name" value="EXOCYST COMPLEX COMPONENT 3"/>
    <property type="match status" value="1"/>
</dbReference>
<dbReference type="GO" id="GO:0051601">
    <property type="term" value="P:exocyst localization"/>
    <property type="evidence" value="ECO:0007669"/>
    <property type="project" value="TreeGrafter"/>
</dbReference>
<dbReference type="GO" id="GO:0030496">
    <property type="term" value="C:midbody"/>
    <property type="evidence" value="ECO:0007669"/>
    <property type="project" value="UniProtKB-SubCell"/>
</dbReference>
<keyword evidence="13" id="KW-0333">Golgi apparatus</keyword>
<dbReference type="FunFam" id="1.10.357.50:FF:000004">
    <property type="entry name" value="Exocyst complex component 3"/>
    <property type="match status" value="1"/>
</dbReference>
<dbReference type="Gene3D" id="1.10.357.70">
    <property type="entry name" value="Exocyst complex component Sec6, C-terminal domain"/>
    <property type="match status" value="1"/>
</dbReference>
<dbReference type="GO" id="GO:0048471">
    <property type="term" value="C:perinuclear region of cytoplasm"/>
    <property type="evidence" value="ECO:0007669"/>
    <property type="project" value="UniProtKB-SubCell"/>
</dbReference>
<name>A0A3Q1HKL2_ANATE</name>
<evidence type="ECO:0000256" key="13">
    <source>
        <dbReference type="ARBA" id="ARBA00023034"/>
    </source>
</evidence>
<dbReference type="GeneTree" id="ENSGT01030000234613"/>
<dbReference type="GO" id="GO:0016020">
    <property type="term" value="C:membrane"/>
    <property type="evidence" value="ECO:0007669"/>
    <property type="project" value="UniProtKB-ARBA"/>
</dbReference>
<evidence type="ECO:0000313" key="17">
    <source>
        <dbReference type="Ensembl" id="ENSATEP00000008005.3"/>
    </source>
</evidence>
<evidence type="ECO:0000256" key="6">
    <source>
        <dbReference type="ARBA" id="ARBA00009447"/>
    </source>
</evidence>
<reference evidence="17" key="2">
    <citation type="submission" date="2025-08" db="UniProtKB">
        <authorList>
            <consortium name="Ensembl"/>
        </authorList>
    </citation>
    <scope>IDENTIFICATION</scope>
</reference>
<dbReference type="InterPro" id="IPR042532">
    <property type="entry name" value="EXOC3/Sec6_C"/>
</dbReference>
<evidence type="ECO:0000256" key="15">
    <source>
        <dbReference type="ARBA" id="ARBA00065736"/>
    </source>
</evidence>
<dbReference type="AlphaFoldDB" id="A0A3Q1HKL2"/>
<evidence type="ECO:0000256" key="7">
    <source>
        <dbReference type="ARBA" id="ARBA00017529"/>
    </source>
</evidence>
<evidence type="ECO:0000256" key="8">
    <source>
        <dbReference type="ARBA" id="ARBA00022448"/>
    </source>
</evidence>
<dbReference type="GO" id="GO:0030426">
    <property type="term" value="C:growth cone"/>
    <property type="evidence" value="ECO:0007669"/>
    <property type="project" value="UniProtKB-SubCell"/>
</dbReference>
<evidence type="ECO:0000256" key="10">
    <source>
        <dbReference type="ARBA" id="ARBA00022490"/>
    </source>
</evidence>
<comment type="subcellular location">
    <subcellularLocation>
        <location evidence="5">Cell projection</location>
        <location evidence="5">Growth cone</location>
    </subcellularLocation>
    <subcellularLocation>
        <location evidence="4">Cytoplasm</location>
        <location evidence="4">Perinuclear region</location>
    </subcellularLocation>
    <subcellularLocation>
        <location evidence="3">Golgi apparatus</location>
    </subcellularLocation>
    <subcellularLocation>
        <location evidence="2">Midbody</location>
    </subcellularLocation>
</comment>
<protein>
    <recommendedName>
        <fullName evidence="7">Exocyst complex component 3</fullName>
    </recommendedName>
    <alternativeName>
        <fullName evidence="16">Exocyst complex component Sec6</fullName>
    </alternativeName>
</protein>
<evidence type="ECO:0000256" key="9">
    <source>
        <dbReference type="ARBA" id="ARBA00022483"/>
    </source>
</evidence>
<evidence type="ECO:0000256" key="11">
    <source>
        <dbReference type="ARBA" id="ARBA00022927"/>
    </source>
</evidence>
<keyword evidence="8" id="KW-0813">Transport</keyword>
<reference evidence="17" key="1">
    <citation type="submission" date="2021-04" db="EMBL/GenBank/DDBJ databases">
        <authorList>
            <consortium name="Wellcome Sanger Institute Data Sharing"/>
        </authorList>
    </citation>
    <scope>NUCLEOTIDE SEQUENCE [LARGE SCALE GENOMIC DNA]</scope>
</reference>
<keyword evidence="18" id="KW-1185">Reference proteome</keyword>
<evidence type="ECO:0000256" key="3">
    <source>
        <dbReference type="ARBA" id="ARBA00004555"/>
    </source>
</evidence>
<dbReference type="GO" id="GO:0005794">
    <property type="term" value="C:Golgi apparatus"/>
    <property type="evidence" value="ECO:0007669"/>
    <property type="project" value="UniProtKB-SubCell"/>
</dbReference>
<organism evidence="17 18">
    <name type="scientific">Anabas testudineus</name>
    <name type="common">Climbing perch</name>
    <name type="synonym">Anthias testudineus</name>
    <dbReference type="NCBI Taxonomy" id="64144"/>
    <lineage>
        <taxon>Eukaryota</taxon>
        <taxon>Metazoa</taxon>
        <taxon>Chordata</taxon>
        <taxon>Craniata</taxon>
        <taxon>Vertebrata</taxon>
        <taxon>Euteleostomi</taxon>
        <taxon>Actinopterygii</taxon>
        <taxon>Neopterygii</taxon>
        <taxon>Teleostei</taxon>
        <taxon>Neoteleostei</taxon>
        <taxon>Acanthomorphata</taxon>
        <taxon>Anabantaria</taxon>
        <taxon>Anabantiformes</taxon>
        <taxon>Anabantoidei</taxon>
        <taxon>Anabantidae</taxon>
        <taxon>Anabas</taxon>
    </lineage>
</organism>
<dbReference type="Pfam" id="PF06046">
    <property type="entry name" value="Sec6"/>
    <property type="match status" value="1"/>
</dbReference>
<comment type="function">
    <text evidence="1">Component of the exocyst complex involved in the docking of exocytic vesicles with fusion sites on the plasma membrane.</text>
</comment>
<evidence type="ECO:0000256" key="12">
    <source>
        <dbReference type="ARBA" id="ARBA00022990"/>
    </source>
</evidence>
<sequence>MPECKSFAMKPLDTSGTLYTMEETSREAVATAVQRVAGMLQRSDQLDKVEQYRRREARKKASVEARLKAAIQSQLDGVRTGLTQLHSALLDVKDIQSSLADVSKDWRQSINTIENLKDVKDAVVQHSQLAAAVENLKNIFSVPEIVAETRQLIEQAELLQAHRKLMELECSRDDLMYEQYRMDSKNTSDMNLISIYFEDVQGLSDELAKQLWMVLQRSMVTVRRDPTMLVSVVRIIEREEKIDRRMVDRKKQTAFIPPGRPKRWKDKMFEVLEGTVSTRIEGTQAVTRETDKMWLVRLLEITRKYVLDDLIVVKNLMVQCFPPHYNTFNRFFILYHNAVSSRVKELAAEDLEANEIVSLLTWVLNTYKSVEMMGHPELCSECDIHQLEPLLPKDVVDDLLSKYVKTFTSNITGWLRKALETDKKDWQKETEPEADQDGYYQTTLPAIVFQMFEQNLQVAAQIDGDFKEQVLKLCLKQMTSFLVRYREEAVAYKEEHLKNRQLPQCYVQYMIAIINNCQTFKESINSLKRKYSQSSEPTDSDAAIERTLNEVAKEGCQFLLDEVFLDLESHLNELLTRKWLTGSHAVDTICVTVEDYFNDFNKIKKPFNQEMTSEALRRVVVEYIKAVMLKRMTFKNADERKEGAERMIKEADQFKFLFKKLAGEDTDRLCGAIAAIAEVFKLTDPTLLFLEVTTLVSKYPDIREEHIQALLSVRGDASREMRQMIIGTLSENKLSYTSATQPVFKDIAVLHCLKLYRK</sequence>
<evidence type="ECO:0000256" key="4">
    <source>
        <dbReference type="ARBA" id="ARBA00004556"/>
    </source>
</evidence>
<comment type="subunit">
    <text evidence="15">The exocyst complex is composed of EXOC1, EXOC2, EXOC3, EXOC4, EXOC5, EXOC6, EXOC7 and EXOC8. Interacts with EXOC3L1. Interacts with BIRC6/bruce. Interacts with MYRIP. Interacts with SLC6A9.</text>
</comment>